<gene>
    <name evidence="4" type="ORF">IAD32_06695</name>
</gene>
<evidence type="ECO:0000259" key="2">
    <source>
        <dbReference type="PROSITE" id="PS51736"/>
    </source>
</evidence>
<dbReference type="SUPFAM" id="SSF53041">
    <property type="entry name" value="Resolvase-like"/>
    <property type="match status" value="1"/>
</dbReference>
<dbReference type="PROSITE" id="PS51736">
    <property type="entry name" value="RECOMBINASES_3"/>
    <property type="match status" value="1"/>
</dbReference>
<sequence length="501" mass="56519">MQNAIYLRKSRADQGTVEDTLRKHKETLLDYAAKHNIFVSLNDIYEEVISGESLYARPQMLRLLSDVEAGKFSAVLCMDIDRLGRGGMSDQGIILDTFKSSNTKIITPAKTYDLNDELDENNMEFAAFIARFEYKQIRKRMRAGVKKSIQDGCYLANAPYGYVNITENKRATLAIQPEEAAYVRQIFDMYVNQGIGCQTIADNMNAMGAKPHRAAQFGRTSVMTILKNPVYIGKIVWDKKTHIRKNSKGNSKHIIISNPQDKWTVTQGLHPPIIDPETFSKAQEIIQNRYHPPAFTGVVINPLSGLIVCKNCGGVMQRAANCKGGPFCLCQKRGCMPMSKLAYVEQSLLGKLQLAADELAAAAQNPRPPAASKEDYQKIIKEIDHQIKTVRQQISRLQDLLEQNVYDIPTFLERQKKHSEKLAALENKKTSILRQANAHREIDIQKTRQRITEVLAAYATAAPQQKNILLKTIVEKAVYYKEKGWAPAQFELEVALRPSFL</sequence>
<dbReference type="PROSITE" id="PS51737">
    <property type="entry name" value="RECOMBINASE_DNA_BIND"/>
    <property type="match status" value="1"/>
</dbReference>
<dbReference type="PANTHER" id="PTHR30461:SF23">
    <property type="entry name" value="DNA RECOMBINASE-RELATED"/>
    <property type="match status" value="1"/>
</dbReference>
<reference evidence="4" key="1">
    <citation type="submission" date="2020-10" db="EMBL/GenBank/DDBJ databases">
        <authorList>
            <person name="Gilroy R."/>
        </authorList>
    </citation>
    <scope>NUCLEOTIDE SEQUENCE</scope>
    <source>
        <strain evidence="4">ChiSjej1B19-3389</strain>
    </source>
</reference>
<dbReference type="Pfam" id="PF07508">
    <property type="entry name" value="Recombinase"/>
    <property type="match status" value="1"/>
</dbReference>
<evidence type="ECO:0000313" key="5">
    <source>
        <dbReference type="Proteomes" id="UP000886787"/>
    </source>
</evidence>
<dbReference type="EMBL" id="DVFW01000029">
    <property type="protein sequence ID" value="HIQ80956.1"/>
    <property type="molecule type" value="Genomic_DNA"/>
</dbReference>
<dbReference type="Pfam" id="PF00239">
    <property type="entry name" value="Resolvase"/>
    <property type="match status" value="1"/>
</dbReference>
<comment type="caution">
    <text evidence="4">The sequence shown here is derived from an EMBL/GenBank/DDBJ whole genome shotgun (WGS) entry which is preliminary data.</text>
</comment>
<feature type="domain" description="Recombinase" evidence="3">
    <location>
        <begin position="159"/>
        <end position="292"/>
    </location>
</feature>
<keyword evidence="1" id="KW-0175">Coiled coil</keyword>
<dbReference type="Proteomes" id="UP000886787">
    <property type="component" value="Unassembled WGS sequence"/>
</dbReference>
<dbReference type="InterPro" id="IPR050639">
    <property type="entry name" value="SSR_resolvase"/>
</dbReference>
<feature type="domain" description="Resolvase/invertase-type recombinase catalytic" evidence="2">
    <location>
        <begin position="2"/>
        <end position="152"/>
    </location>
</feature>
<dbReference type="GO" id="GO:0003677">
    <property type="term" value="F:DNA binding"/>
    <property type="evidence" value="ECO:0007669"/>
    <property type="project" value="InterPro"/>
</dbReference>
<dbReference type="GO" id="GO:0000150">
    <property type="term" value="F:DNA strand exchange activity"/>
    <property type="evidence" value="ECO:0007669"/>
    <property type="project" value="InterPro"/>
</dbReference>
<evidence type="ECO:0000256" key="1">
    <source>
        <dbReference type="SAM" id="Coils"/>
    </source>
</evidence>
<feature type="coiled-coil region" evidence="1">
    <location>
        <begin position="373"/>
        <end position="400"/>
    </location>
</feature>
<dbReference type="InterPro" id="IPR036162">
    <property type="entry name" value="Resolvase-like_N_sf"/>
</dbReference>
<dbReference type="PANTHER" id="PTHR30461">
    <property type="entry name" value="DNA-INVERTASE FROM LAMBDOID PROPHAGE"/>
    <property type="match status" value="1"/>
</dbReference>
<dbReference type="InterPro" id="IPR011109">
    <property type="entry name" value="DNA_bind_recombinase_dom"/>
</dbReference>
<dbReference type="CDD" id="cd00338">
    <property type="entry name" value="Ser_Recombinase"/>
    <property type="match status" value="1"/>
</dbReference>
<dbReference type="Gene3D" id="3.40.50.1390">
    <property type="entry name" value="Resolvase, N-terminal catalytic domain"/>
    <property type="match status" value="1"/>
</dbReference>
<proteinExistence type="predicted"/>
<name>A0A9D0ZK89_9FIRM</name>
<evidence type="ECO:0000313" key="4">
    <source>
        <dbReference type="EMBL" id="HIQ80956.1"/>
    </source>
</evidence>
<organism evidence="4 5">
    <name type="scientific">Candidatus Scatavimonas merdigallinarum</name>
    <dbReference type="NCBI Taxonomy" id="2840914"/>
    <lineage>
        <taxon>Bacteria</taxon>
        <taxon>Bacillati</taxon>
        <taxon>Bacillota</taxon>
        <taxon>Clostridia</taxon>
        <taxon>Eubacteriales</taxon>
        <taxon>Oscillospiraceae</taxon>
        <taxon>Oscillospiraceae incertae sedis</taxon>
        <taxon>Candidatus Scatavimonas</taxon>
    </lineage>
</organism>
<reference evidence="4" key="2">
    <citation type="journal article" date="2021" name="PeerJ">
        <title>Extensive microbial diversity within the chicken gut microbiome revealed by metagenomics and culture.</title>
        <authorList>
            <person name="Gilroy R."/>
            <person name="Ravi A."/>
            <person name="Getino M."/>
            <person name="Pursley I."/>
            <person name="Horton D.L."/>
            <person name="Alikhan N.F."/>
            <person name="Baker D."/>
            <person name="Gharbi K."/>
            <person name="Hall N."/>
            <person name="Watson M."/>
            <person name="Adriaenssens E.M."/>
            <person name="Foster-Nyarko E."/>
            <person name="Jarju S."/>
            <person name="Secka A."/>
            <person name="Antonio M."/>
            <person name="Oren A."/>
            <person name="Chaudhuri R.R."/>
            <person name="La Ragione R."/>
            <person name="Hildebrand F."/>
            <person name="Pallen M.J."/>
        </authorList>
    </citation>
    <scope>NUCLEOTIDE SEQUENCE</scope>
    <source>
        <strain evidence="4">ChiSjej1B19-3389</strain>
    </source>
</reference>
<dbReference type="InterPro" id="IPR038109">
    <property type="entry name" value="DNA_bind_recomb_sf"/>
</dbReference>
<dbReference type="SMART" id="SM00857">
    <property type="entry name" value="Resolvase"/>
    <property type="match status" value="1"/>
</dbReference>
<dbReference type="AlphaFoldDB" id="A0A9D0ZK89"/>
<accession>A0A9D0ZK89</accession>
<dbReference type="InterPro" id="IPR006119">
    <property type="entry name" value="Resolv_N"/>
</dbReference>
<dbReference type="Gene3D" id="3.90.1750.20">
    <property type="entry name" value="Putative Large Serine Recombinase, Chain B, Domain 2"/>
    <property type="match status" value="1"/>
</dbReference>
<protein>
    <submittedName>
        <fullName evidence="4">Recombinase family protein</fullName>
    </submittedName>
</protein>
<evidence type="ECO:0000259" key="3">
    <source>
        <dbReference type="PROSITE" id="PS51737"/>
    </source>
</evidence>